<keyword evidence="1" id="KW-0802">TPR repeat</keyword>
<sequence>MANMSPEMIKFAQEQMAKMSPEQRAQMQQQAYQQMQSNPEQFKNMASSYGMNNFGNDEFSKAADAMKNMNPEDWDRMNDQMKNMTPEQMNQAASQYGKQSSAQAQYAYRASLQLKTDGNKLHGEGKYEAAAEKYARAKNNLQSNVDPEAKSLRKTCTLNLASCYLKLEKYDDCVSVATEVISADRKNMKALYRRGQAYTEKGEFTNAVRDLRNAFKLSDNDETIKGHLEAAEGYLKANHMPDPADQPEPEEPEPVAEPPGASSVAGAGPPPAAFGETIKQMKENPEMMKQMSEMMKSMPPEQLATMSKAQGTGMPEITPEMAKQASDMMANMSPEQMESMMKMAEKMGPMAGAGAGGGTPGQPTPEMMEKMSESMKDPAMREAMSDMMRNIDPEMMKNMSKQMGRDMSDAEAEATANMMKNMRPQDMEKLMTAMGWLQRIFVRVAPLVKWAMAHKAMTLAIVMPVMAWSTLRVYRWMFGSAVAEEATVVDESNLGYEATF</sequence>
<comment type="caution">
    <text evidence="3">The sequence shown here is derived from an EMBL/GenBank/DDBJ whole genome shotgun (WGS) entry which is preliminary data.</text>
</comment>
<dbReference type="EMBL" id="LGRX02003350">
    <property type="protein sequence ID" value="KAK3282384.1"/>
    <property type="molecule type" value="Genomic_DNA"/>
</dbReference>
<organism evidence="3 4">
    <name type="scientific">Cymbomonas tetramitiformis</name>
    <dbReference type="NCBI Taxonomy" id="36881"/>
    <lineage>
        <taxon>Eukaryota</taxon>
        <taxon>Viridiplantae</taxon>
        <taxon>Chlorophyta</taxon>
        <taxon>Pyramimonadophyceae</taxon>
        <taxon>Pyramimonadales</taxon>
        <taxon>Pyramimonadaceae</taxon>
        <taxon>Cymbomonas</taxon>
    </lineage>
</organism>
<protein>
    <submittedName>
        <fullName evidence="3">Uncharacterized protein</fullName>
    </submittedName>
</protein>
<evidence type="ECO:0000313" key="4">
    <source>
        <dbReference type="Proteomes" id="UP001190700"/>
    </source>
</evidence>
<dbReference type="PANTHER" id="PTHR48313">
    <property type="entry name" value="TPR_REGION DOMAIN-CONTAINING PROTEIN"/>
    <property type="match status" value="1"/>
</dbReference>
<dbReference type="Pfam" id="PF13181">
    <property type="entry name" value="TPR_8"/>
    <property type="match status" value="1"/>
</dbReference>
<feature type="compositionally biased region" description="Low complexity" evidence="2">
    <location>
        <begin position="258"/>
        <end position="267"/>
    </location>
</feature>
<dbReference type="SUPFAM" id="SSF48452">
    <property type="entry name" value="TPR-like"/>
    <property type="match status" value="1"/>
</dbReference>
<evidence type="ECO:0000313" key="3">
    <source>
        <dbReference type="EMBL" id="KAK3282384.1"/>
    </source>
</evidence>
<dbReference type="PANTHER" id="PTHR48313:SF1">
    <property type="entry name" value="OUTER ENVELOPE PROTEIN 61"/>
    <property type="match status" value="1"/>
</dbReference>
<evidence type="ECO:0000256" key="2">
    <source>
        <dbReference type="SAM" id="MobiDB-lite"/>
    </source>
</evidence>
<gene>
    <name evidence="3" type="ORF">CYMTET_9873</name>
</gene>
<dbReference type="Gene3D" id="1.25.40.10">
    <property type="entry name" value="Tetratricopeptide repeat domain"/>
    <property type="match status" value="1"/>
</dbReference>
<dbReference type="Proteomes" id="UP001190700">
    <property type="component" value="Unassembled WGS sequence"/>
</dbReference>
<evidence type="ECO:0000256" key="1">
    <source>
        <dbReference type="PROSITE-ProRule" id="PRU00339"/>
    </source>
</evidence>
<dbReference type="InterPro" id="IPR019734">
    <property type="entry name" value="TPR_rpt"/>
</dbReference>
<feature type="repeat" description="TPR" evidence="1">
    <location>
        <begin position="188"/>
        <end position="221"/>
    </location>
</feature>
<accession>A0AAE0GQ80</accession>
<keyword evidence="4" id="KW-1185">Reference proteome</keyword>
<name>A0AAE0GQ80_9CHLO</name>
<dbReference type="SMART" id="SM00028">
    <property type="entry name" value="TPR"/>
    <property type="match status" value="3"/>
</dbReference>
<dbReference type="AlphaFoldDB" id="A0AAE0GQ80"/>
<dbReference type="InterPro" id="IPR011990">
    <property type="entry name" value="TPR-like_helical_dom_sf"/>
</dbReference>
<dbReference type="PROSITE" id="PS50005">
    <property type="entry name" value="TPR"/>
    <property type="match status" value="1"/>
</dbReference>
<feature type="compositionally biased region" description="Acidic residues" evidence="2">
    <location>
        <begin position="245"/>
        <end position="254"/>
    </location>
</feature>
<reference evidence="3 4" key="1">
    <citation type="journal article" date="2015" name="Genome Biol. Evol.">
        <title>Comparative Genomics of a Bacterivorous Green Alga Reveals Evolutionary Causalities and Consequences of Phago-Mixotrophic Mode of Nutrition.</title>
        <authorList>
            <person name="Burns J.A."/>
            <person name="Paasch A."/>
            <person name="Narechania A."/>
            <person name="Kim E."/>
        </authorList>
    </citation>
    <scope>NUCLEOTIDE SEQUENCE [LARGE SCALE GENOMIC DNA]</scope>
    <source>
        <strain evidence="3 4">PLY_AMNH</strain>
    </source>
</reference>
<feature type="region of interest" description="Disordered" evidence="2">
    <location>
        <begin position="238"/>
        <end position="275"/>
    </location>
</feature>
<proteinExistence type="predicted"/>